<dbReference type="EMBL" id="LQWZ01000010">
    <property type="protein sequence ID" value="OAH58328.1"/>
    <property type="molecule type" value="Genomic_DNA"/>
</dbReference>
<dbReference type="GO" id="GO:0015074">
    <property type="term" value="P:DNA integration"/>
    <property type="evidence" value="ECO:0007669"/>
    <property type="project" value="InterPro"/>
</dbReference>
<dbReference type="Proteomes" id="UP000077271">
    <property type="component" value="Unassembled WGS sequence"/>
</dbReference>
<reference evidence="3 4" key="1">
    <citation type="submission" date="2016-01" db="EMBL/GenBank/DDBJ databases">
        <title>Investigation of taxonomic status of Bacillus aminovorans.</title>
        <authorList>
            <person name="Verma A."/>
            <person name="Pal Y."/>
            <person name="Krishnamurthi S."/>
        </authorList>
    </citation>
    <scope>NUCLEOTIDE SEQUENCE [LARGE SCALE GENOMIC DNA]</scope>
    <source>
        <strain evidence="3 4">DSM 4337</strain>
    </source>
</reference>
<protein>
    <recommendedName>
        <fullName evidence="2">Tyr recombinase domain-containing protein</fullName>
    </recommendedName>
</protein>
<dbReference type="Pfam" id="PF00589">
    <property type="entry name" value="Phage_integrase"/>
    <property type="match status" value="1"/>
</dbReference>
<organism evidence="3 4">
    <name type="scientific">Domibacillus aminovorans</name>
    <dbReference type="NCBI Taxonomy" id="29332"/>
    <lineage>
        <taxon>Bacteria</taxon>
        <taxon>Bacillati</taxon>
        <taxon>Bacillota</taxon>
        <taxon>Bacilli</taxon>
        <taxon>Bacillales</taxon>
        <taxon>Bacillaceae</taxon>
        <taxon>Domibacillus</taxon>
    </lineage>
</organism>
<dbReference type="AlphaFoldDB" id="A0A177KY48"/>
<evidence type="ECO:0000313" key="4">
    <source>
        <dbReference type="Proteomes" id="UP000077271"/>
    </source>
</evidence>
<dbReference type="GO" id="GO:0006310">
    <property type="term" value="P:DNA recombination"/>
    <property type="evidence" value="ECO:0007669"/>
    <property type="project" value="UniProtKB-KW"/>
</dbReference>
<evidence type="ECO:0000259" key="2">
    <source>
        <dbReference type="PROSITE" id="PS51898"/>
    </source>
</evidence>
<sequence>MIDENKVHFPHAQKVFLSCYGEEVKDSQMNKRLKYYGDITGVGKEIRSTAHTWRHTAARNYILNGGDPYTLMRLLGHSSLQMTRRYVQMITDDVRINHEQFSPVKKFRTRLR</sequence>
<dbReference type="PROSITE" id="PS51898">
    <property type="entry name" value="TYR_RECOMBINASE"/>
    <property type="match status" value="1"/>
</dbReference>
<dbReference type="InterPro" id="IPR011010">
    <property type="entry name" value="DNA_brk_join_enz"/>
</dbReference>
<evidence type="ECO:0000313" key="3">
    <source>
        <dbReference type="EMBL" id="OAH58328.1"/>
    </source>
</evidence>
<dbReference type="GO" id="GO:0003677">
    <property type="term" value="F:DNA binding"/>
    <property type="evidence" value="ECO:0007669"/>
    <property type="project" value="InterPro"/>
</dbReference>
<comment type="caution">
    <text evidence="3">The sequence shown here is derived from an EMBL/GenBank/DDBJ whole genome shotgun (WGS) entry which is preliminary data.</text>
</comment>
<gene>
    <name evidence="3" type="ORF">AWH48_18300</name>
</gene>
<dbReference type="InterPro" id="IPR013762">
    <property type="entry name" value="Integrase-like_cat_sf"/>
</dbReference>
<feature type="domain" description="Tyr recombinase" evidence="2">
    <location>
        <begin position="1"/>
        <end position="99"/>
    </location>
</feature>
<keyword evidence="1" id="KW-0233">DNA recombination</keyword>
<dbReference type="Gene3D" id="1.10.443.10">
    <property type="entry name" value="Intergrase catalytic core"/>
    <property type="match status" value="1"/>
</dbReference>
<dbReference type="InterPro" id="IPR002104">
    <property type="entry name" value="Integrase_catalytic"/>
</dbReference>
<proteinExistence type="predicted"/>
<evidence type="ECO:0000256" key="1">
    <source>
        <dbReference type="ARBA" id="ARBA00023172"/>
    </source>
</evidence>
<dbReference type="SUPFAM" id="SSF56349">
    <property type="entry name" value="DNA breaking-rejoining enzymes"/>
    <property type="match status" value="1"/>
</dbReference>
<accession>A0A177KY48</accession>
<name>A0A177KY48_9BACI</name>